<reference evidence="1 2" key="1">
    <citation type="submission" date="2005-09" db="EMBL/GenBank/DDBJ databases">
        <authorList>
            <person name="Mural R.J."/>
            <person name="Li P.W."/>
            <person name="Adams M.D."/>
            <person name="Amanatides P.G."/>
            <person name="Baden-Tillson H."/>
            <person name="Barnstead M."/>
            <person name="Chin S.H."/>
            <person name="Dew I."/>
            <person name="Evans C.A."/>
            <person name="Ferriera S."/>
            <person name="Flanigan M."/>
            <person name="Fosler C."/>
            <person name="Glodek A."/>
            <person name="Gu Z."/>
            <person name="Holt R.A."/>
            <person name="Jennings D."/>
            <person name="Kraft C.L."/>
            <person name="Lu F."/>
            <person name="Nguyen T."/>
            <person name="Nusskern D.R."/>
            <person name="Pfannkoch C.M."/>
            <person name="Sitter C."/>
            <person name="Sutton G.G."/>
            <person name="Venter J.C."/>
            <person name="Wang Z."/>
            <person name="Woodage T."/>
            <person name="Zheng X.H."/>
            <person name="Zhong F."/>
        </authorList>
    </citation>
    <scope>NUCLEOTIDE SEQUENCE [LARGE SCALE GENOMIC DNA]</scope>
    <source>
        <strain>BN</strain>
        <strain evidence="2">Sprague-Dawley</strain>
    </source>
</reference>
<protein>
    <submittedName>
        <fullName evidence="1">RCG41123</fullName>
    </submittedName>
</protein>
<evidence type="ECO:0000313" key="1">
    <source>
        <dbReference type="EMBL" id="EDL92882.1"/>
    </source>
</evidence>
<name>A6KIJ7_RAT</name>
<dbReference type="EMBL" id="CH474052">
    <property type="protein sequence ID" value="EDL92882.1"/>
    <property type="molecule type" value="Genomic_DNA"/>
</dbReference>
<gene>
    <name evidence="1" type="ORF">rCG_41123</name>
</gene>
<accession>A6KIJ7</accession>
<organism evidence="1 2">
    <name type="scientific">Rattus norvegicus</name>
    <name type="common">Rat</name>
    <dbReference type="NCBI Taxonomy" id="10116"/>
    <lineage>
        <taxon>Eukaryota</taxon>
        <taxon>Metazoa</taxon>
        <taxon>Chordata</taxon>
        <taxon>Craniata</taxon>
        <taxon>Vertebrata</taxon>
        <taxon>Euteleostomi</taxon>
        <taxon>Mammalia</taxon>
        <taxon>Eutheria</taxon>
        <taxon>Euarchontoglires</taxon>
        <taxon>Glires</taxon>
        <taxon>Rodentia</taxon>
        <taxon>Myomorpha</taxon>
        <taxon>Muroidea</taxon>
        <taxon>Muridae</taxon>
        <taxon>Murinae</taxon>
        <taxon>Rattus</taxon>
    </lineage>
</organism>
<sequence>MNVIPMPSFSILPMVFSFWNSPQRILQCPAAASCEGGFCQGEADDLKRKALYFSLTNSEQSVKNLYP</sequence>
<dbReference type="Proteomes" id="UP000234681">
    <property type="component" value="Chromosome 1"/>
</dbReference>
<proteinExistence type="predicted"/>
<evidence type="ECO:0000313" key="2">
    <source>
        <dbReference type="Proteomes" id="UP000234681"/>
    </source>
</evidence>
<dbReference type="AlphaFoldDB" id="A6KIJ7"/>